<organism evidence="2 3">
    <name type="scientific">Brenthis ino</name>
    <name type="common">lesser marbled fritillary</name>
    <dbReference type="NCBI Taxonomy" id="405034"/>
    <lineage>
        <taxon>Eukaryota</taxon>
        <taxon>Metazoa</taxon>
        <taxon>Ecdysozoa</taxon>
        <taxon>Arthropoda</taxon>
        <taxon>Hexapoda</taxon>
        <taxon>Insecta</taxon>
        <taxon>Pterygota</taxon>
        <taxon>Neoptera</taxon>
        <taxon>Endopterygota</taxon>
        <taxon>Lepidoptera</taxon>
        <taxon>Glossata</taxon>
        <taxon>Ditrysia</taxon>
        <taxon>Papilionoidea</taxon>
        <taxon>Nymphalidae</taxon>
        <taxon>Heliconiinae</taxon>
        <taxon>Argynnini</taxon>
        <taxon>Brenthis</taxon>
    </lineage>
</organism>
<feature type="region of interest" description="Disordered" evidence="1">
    <location>
        <begin position="1"/>
        <end position="80"/>
    </location>
</feature>
<evidence type="ECO:0000313" key="3">
    <source>
        <dbReference type="Proteomes" id="UP000838878"/>
    </source>
</evidence>
<proteinExistence type="predicted"/>
<dbReference type="Proteomes" id="UP000838878">
    <property type="component" value="Chromosome 11"/>
</dbReference>
<name>A0A8J9UYF2_9NEOP</name>
<dbReference type="EMBL" id="OV170231">
    <property type="protein sequence ID" value="CAH0716765.1"/>
    <property type="molecule type" value="Genomic_DNA"/>
</dbReference>
<gene>
    <name evidence="2" type="ORF">BINO364_LOCUS3465</name>
</gene>
<accession>A0A8J9UYF2</accession>
<keyword evidence="3" id="KW-1185">Reference proteome</keyword>
<feature type="compositionally biased region" description="Low complexity" evidence="1">
    <location>
        <begin position="64"/>
        <end position="80"/>
    </location>
</feature>
<evidence type="ECO:0000256" key="1">
    <source>
        <dbReference type="SAM" id="MobiDB-lite"/>
    </source>
</evidence>
<feature type="non-terminal residue" evidence="2">
    <location>
        <position position="80"/>
    </location>
</feature>
<protein>
    <submittedName>
        <fullName evidence="2">Uncharacterized protein</fullName>
    </submittedName>
</protein>
<sequence>MQEVLNSDVRPWPSQGPNRSRPLDLVDSEEPPHETAAGNRTPQPPPGSHLRCKGVAHSEEDPETSLTALSIATSTRPKTT</sequence>
<reference evidence="2" key="1">
    <citation type="submission" date="2021-12" db="EMBL/GenBank/DDBJ databases">
        <authorList>
            <person name="Martin H S."/>
        </authorList>
    </citation>
    <scope>NUCLEOTIDE SEQUENCE</scope>
</reference>
<dbReference type="AlphaFoldDB" id="A0A8J9UYF2"/>
<evidence type="ECO:0000313" key="2">
    <source>
        <dbReference type="EMBL" id="CAH0716765.1"/>
    </source>
</evidence>